<keyword evidence="1" id="KW-0175">Coiled coil</keyword>
<feature type="coiled-coil region" evidence="1">
    <location>
        <begin position="365"/>
        <end position="392"/>
    </location>
</feature>
<gene>
    <name evidence="3" type="ORF">OEA41_007225</name>
</gene>
<proteinExistence type="predicted"/>
<comment type="caution">
    <text evidence="3">The sequence shown here is derived from an EMBL/GenBank/DDBJ whole genome shotgun (WGS) entry which is preliminary data.</text>
</comment>
<evidence type="ECO:0000313" key="4">
    <source>
        <dbReference type="Proteomes" id="UP001276659"/>
    </source>
</evidence>
<feature type="region of interest" description="Disordered" evidence="2">
    <location>
        <begin position="134"/>
        <end position="156"/>
    </location>
</feature>
<organism evidence="3 4">
    <name type="scientific">Lepraria neglecta</name>
    <dbReference type="NCBI Taxonomy" id="209136"/>
    <lineage>
        <taxon>Eukaryota</taxon>
        <taxon>Fungi</taxon>
        <taxon>Dikarya</taxon>
        <taxon>Ascomycota</taxon>
        <taxon>Pezizomycotina</taxon>
        <taxon>Lecanoromycetes</taxon>
        <taxon>OSLEUM clade</taxon>
        <taxon>Lecanoromycetidae</taxon>
        <taxon>Lecanorales</taxon>
        <taxon>Lecanorineae</taxon>
        <taxon>Stereocaulaceae</taxon>
        <taxon>Lepraria</taxon>
    </lineage>
</organism>
<dbReference type="AlphaFoldDB" id="A0AAE0DMS5"/>
<keyword evidence="4" id="KW-1185">Reference proteome</keyword>
<reference evidence="3" key="1">
    <citation type="submission" date="2022-11" db="EMBL/GenBank/DDBJ databases">
        <title>Chromosomal genome sequence assembly and mating type (MAT) locus characterization of the leprose asexual lichenized fungus Lepraria neglecta (Nyl.) Erichsen.</title>
        <authorList>
            <person name="Allen J.L."/>
            <person name="Pfeffer B."/>
        </authorList>
    </citation>
    <scope>NUCLEOTIDE SEQUENCE</scope>
    <source>
        <strain evidence="3">Allen 5258</strain>
    </source>
</reference>
<evidence type="ECO:0000256" key="1">
    <source>
        <dbReference type="SAM" id="Coils"/>
    </source>
</evidence>
<feature type="region of interest" description="Disordered" evidence="2">
    <location>
        <begin position="1"/>
        <end position="39"/>
    </location>
</feature>
<sequence length="405" mass="43963">MSRKDKETSMPALPGMSTFALSSSSSPSPEVEIPDPLGSLSTKYTPRMLSLDNNTVAVDCAPEGSMSDFWQHNTRMLDSFSLDAFLQQPSNLLFGANELALMDDISACGQGDGIAASMKTSYSVDSSAHAEFQDLSLSPSNTPRAESGADMDTLTEERPGPLVDLTALLAEMSPYENRLSKLSSGELHNYPIGDALFFSHRFYAILSDYSHLPSTDSTSQLSTPTMLLALSCFMTLTRIYSPIFGHLHEQLSRMLEAHSAHESRSCAYPSMGADIHSYRGLRLSQLQPICLCAGWDPTKKAVSMLLSSLGGAEGWLGLPPDVRIMAIPGAEAQGEQTPRLKGIGGEKTVLFEEGSMATLTNGHLYKTVGKQAKELRRKIEEVEELLKGVTDIAYVLRTPPELGKE</sequence>
<dbReference type="Proteomes" id="UP001276659">
    <property type="component" value="Unassembled WGS sequence"/>
</dbReference>
<dbReference type="EMBL" id="JASNWA010000004">
    <property type="protein sequence ID" value="KAK3175903.1"/>
    <property type="molecule type" value="Genomic_DNA"/>
</dbReference>
<accession>A0AAE0DMS5</accession>
<feature type="compositionally biased region" description="Polar residues" evidence="2">
    <location>
        <begin position="135"/>
        <end position="144"/>
    </location>
</feature>
<evidence type="ECO:0000313" key="3">
    <source>
        <dbReference type="EMBL" id="KAK3175903.1"/>
    </source>
</evidence>
<name>A0AAE0DMS5_9LECA</name>
<evidence type="ECO:0000256" key="2">
    <source>
        <dbReference type="SAM" id="MobiDB-lite"/>
    </source>
</evidence>
<protein>
    <submittedName>
        <fullName evidence="3">Uncharacterized protein</fullName>
    </submittedName>
</protein>